<dbReference type="InterPro" id="IPR005170">
    <property type="entry name" value="Transptr-assoc_dom"/>
</dbReference>
<dbReference type="RefSeq" id="WP_218927590.1">
    <property type="nucleotide sequence ID" value="NZ_CP158484.1"/>
</dbReference>
<dbReference type="AlphaFoldDB" id="A0AAU7XRK7"/>
<evidence type="ECO:0000313" key="2">
    <source>
        <dbReference type="EMBL" id="XBY59277.1"/>
    </source>
</evidence>
<protein>
    <submittedName>
        <fullName evidence="2">Transporter associated domain-containing protein</fullName>
    </submittedName>
</protein>
<dbReference type="KEGG" id="vrs:V8F66_02010"/>
<proteinExistence type="predicted"/>
<feature type="domain" description="Transporter-associated" evidence="1">
    <location>
        <begin position="4"/>
        <end position="56"/>
    </location>
</feature>
<name>A0AAU7XRK7_9GAMM</name>
<reference evidence="2" key="1">
    <citation type="submission" date="2024-02" db="EMBL/GenBank/DDBJ databases">
        <title>Complete genome sequence of Vreelandella sp. SM1641, a marine exopolysaccharide-producing bacterium isolated from deep-sea hydrothermal sediment of the southwest Indian Ocean.</title>
        <authorList>
            <person name="Zhu H."/>
            <person name="Sun M."/>
        </authorList>
    </citation>
    <scope>NUCLEOTIDE SEQUENCE</scope>
    <source>
        <strain evidence="2">SM1641</strain>
    </source>
</reference>
<accession>A0AAU7XRK7</accession>
<gene>
    <name evidence="2" type="ORF">V8F66_02010</name>
</gene>
<dbReference type="EMBL" id="CP158484">
    <property type="protein sequence ID" value="XBY59277.1"/>
    <property type="molecule type" value="Genomic_DNA"/>
</dbReference>
<dbReference type="Pfam" id="PF03471">
    <property type="entry name" value="CorC_HlyC"/>
    <property type="match status" value="1"/>
</dbReference>
<sequence length="66" mass="7195">MAENDTTWMMEGDVHLDELKRVIDHDLPHHDVEAMAGLLIAALGALPREGETVPIDLPVDPAELVA</sequence>
<organism evidence="2">
    <name type="scientific">Vreelandella sp. SM1641</name>
    <dbReference type="NCBI Taxonomy" id="3126101"/>
    <lineage>
        <taxon>Bacteria</taxon>
        <taxon>Pseudomonadati</taxon>
        <taxon>Pseudomonadota</taxon>
        <taxon>Gammaproteobacteria</taxon>
        <taxon>Oceanospirillales</taxon>
        <taxon>Halomonadaceae</taxon>
        <taxon>Vreelandella</taxon>
    </lineage>
</organism>
<evidence type="ECO:0000259" key="1">
    <source>
        <dbReference type="Pfam" id="PF03471"/>
    </source>
</evidence>